<feature type="compositionally biased region" description="Acidic residues" evidence="3">
    <location>
        <begin position="142"/>
        <end position="156"/>
    </location>
</feature>
<dbReference type="Proteomes" id="UP001054902">
    <property type="component" value="Unassembled WGS sequence"/>
</dbReference>
<dbReference type="GO" id="GO:0051726">
    <property type="term" value="P:regulation of cell cycle"/>
    <property type="evidence" value="ECO:0007669"/>
    <property type="project" value="TreeGrafter"/>
</dbReference>
<evidence type="ECO:0000313" key="6">
    <source>
        <dbReference type="Proteomes" id="UP001054902"/>
    </source>
</evidence>
<dbReference type="GO" id="GO:0017053">
    <property type="term" value="C:transcription repressor complex"/>
    <property type="evidence" value="ECO:0007669"/>
    <property type="project" value="InterPro"/>
</dbReference>
<dbReference type="GO" id="GO:0005654">
    <property type="term" value="C:nucleoplasm"/>
    <property type="evidence" value="ECO:0007669"/>
    <property type="project" value="TreeGrafter"/>
</dbReference>
<dbReference type="PANTHER" id="PTHR21689:SF2">
    <property type="entry name" value="PROTEIN LIN-9 HOMOLOG"/>
    <property type="match status" value="1"/>
</dbReference>
<feature type="domain" description="DIRP" evidence="4">
    <location>
        <begin position="571"/>
        <end position="677"/>
    </location>
</feature>
<feature type="compositionally biased region" description="Acidic residues" evidence="3">
    <location>
        <begin position="44"/>
        <end position="58"/>
    </location>
</feature>
<sequence>MDTDSEADHTDSHMDSGESTDSDTENEDEKYKTANSEANRDDSTDSEIDDDDENEDERSDYKTARSEDASQDDSDESMDQGEDSATDSDSDREEESPTKSQASDDDESENDSSDDDDDDDDNDDNDDDDMSNSGSENNKSSDDEDNDDLERENDEIAENRSLSEDENEESKGDNKKERIDPRLETLNRLQNYLESYTPEDELDEENILTTIDKMNKLAAMRKALRKVIDREIRNVNEFDEEADFDDSDLYMRNENRLHAAVNIVETGFFYDIIEAVEDQSDDFILDEDTINILKVHLCITDDGKKRKRKDLKVRRKFSRAHSESFDSGDESMGGNGRRLTPRLAKNRRKKSIVEDEDEARLEALLIEVANEELSAGRSMKLIQRSQSRKLRNTKIRRARKEVTFSPPLDLDLDAEYLKLHDESGREVTKIIIDGEAFTPPKKRGPKRKRFLLDNMQPVPKRKRGRPKKLPLSLKFQAQGPGINRYNNVSNIAGKKPMLPMQTKSIKANDVLFTRDNIDFIVRAWENVASSSKKHDMEILDPSMKEVYAQRCKKILTVLRSSGRIFARHEFFYSDIDKAWFDVNPFHQDLIANGIDPDSKLTRNEWKAIRRRVRSKPIRRFSRKFIDEQRRELKIYRKRVWRIQLDYNEGRDIRDKGFEYKVFAPIKPGAIVTAYHHKAHLVQRGTVLHHNVKKHSYLVQFERPALGYEWCPEYEVASHGLPEVIFPSHSVPLHLSFYEGKDAKHGNPHNCSNYGPLLELKPNEHVESEESDEEKLILAKIEERVALVTLMVNIEVLLERKALILSTLDDLSKNLENLLKESAEDPMTCDETSEKYSDFKDHEKFLLDNLKTTEKTLQAAMASLRIIYGKSYFSKQDKKLEHDNKPKIETIEEISEKFGDEISKALNSPEGSSLDTTTMYQSYQLSSAANFLLLTDISRETSNEAAVLKSKLWNQLEHLQPEKIVSLPSDAQTILKKREDAYKNFRTALAELNNLEVLADHQKTNTLRDEGGRNDDSSTKKMGDEEGRGK</sequence>
<comment type="subcellular location">
    <subcellularLocation>
        <location evidence="1">Nucleus</location>
    </subcellularLocation>
</comment>
<feature type="compositionally biased region" description="Basic and acidic residues" evidence="3">
    <location>
        <begin position="59"/>
        <end position="68"/>
    </location>
</feature>
<gene>
    <name evidence="5" type="ORF">CTEN210_03807</name>
</gene>
<feature type="region of interest" description="Disordered" evidence="3">
    <location>
        <begin position="1"/>
        <end position="182"/>
    </location>
</feature>
<dbReference type="AlphaFoldDB" id="A0AAD3CJS4"/>
<keyword evidence="6" id="KW-1185">Reference proteome</keyword>
<dbReference type="GO" id="GO:0003677">
    <property type="term" value="F:DNA binding"/>
    <property type="evidence" value="ECO:0007669"/>
    <property type="project" value="TreeGrafter"/>
</dbReference>
<protein>
    <recommendedName>
        <fullName evidence="4">DIRP domain-containing protein</fullName>
    </recommendedName>
</protein>
<dbReference type="GO" id="GO:0006351">
    <property type="term" value="P:DNA-templated transcription"/>
    <property type="evidence" value="ECO:0007669"/>
    <property type="project" value="InterPro"/>
</dbReference>
<feature type="compositionally biased region" description="Basic and acidic residues" evidence="3">
    <location>
        <begin position="157"/>
        <end position="182"/>
    </location>
</feature>
<dbReference type="SMART" id="SM01135">
    <property type="entry name" value="DIRP"/>
    <property type="match status" value="1"/>
</dbReference>
<feature type="compositionally biased region" description="Acidic residues" evidence="3">
    <location>
        <begin position="18"/>
        <end position="28"/>
    </location>
</feature>
<evidence type="ECO:0000259" key="4">
    <source>
        <dbReference type="SMART" id="SM01135"/>
    </source>
</evidence>
<evidence type="ECO:0000313" key="5">
    <source>
        <dbReference type="EMBL" id="GFH47332.1"/>
    </source>
</evidence>
<proteinExistence type="predicted"/>
<dbReference type="InterPro" id="IPR010561">
    <property type="entry name" value="LIN-9/ALY1"/>
</dbReference>
<keyword evidence="2" id="KW-0539">Nucleus</keyword>
<feature type="compositionally biased region" description="Acidic residues" evidence="3">
    <location>
        <begin position="69"/>
        <end position="94"/>
    </location>
</feature>
<organism evidence="5 6">
    <name type="scientific">Chaetoceros tenuissimus</name>
    <dbReference type="NCBI Taxonomy" id="426638"/>
    <lineage>
        <taxon>Eukaryota</taxon>
        <taxon>Sar</taxon>
        <taxon>Stramenopiles</taxon>
        <taxon>Ochrophyta</taxon>
        <taxon>Bacillariophyta</taxon>
        <taxon>Coscinodiscophyceae</taxon>
        <taxon>Chaetocerotophycidae</taxon>
        <taxon>Chaetocerotales</taxon>
        <taxon>Chaetocerotaceae</taxon>
        <taxon>Chaetoceros</taxon>
    </lineage>
</organism>
<feature type="compositionally biased region" description="Basic and acidic residues" evidence="3">
    <location>
        <begin position="1"/>
        <end position="16"/>
    </location>
</feature>
<comment type="caution">
    <text evidence="5">The sequence shown here is derived from an EMBL/GenBank/DDBJ whole genome shotgun (WGS) entry which is preliminary data.</text>
</comment>
<accession>A0AAD3CJS4</accession>
<dbReference type="PANTHER" id="PTHR21689">
    <property type="entry name" value="LIN-9"/>
    <property type="match status" value="1"/>
</dbReference>
<feature type="region of interest" description="Disordered" evidence="3">
    <location>
        <begin position="998"/>
        <end position="1029"/>
    </location>
</feature>
<reference evidence="5 6" key="1">
    <citation type="journal article" date="2021" name="Sci. Rep.">
        <title>The genome of the diatom Chaetoceros tenuissimus carries an ancient integrated fragment of an extant virus.</title>
        <authorList>
            <person name="Hongo Y."/>
            <person name="Kimura K."/>
            <person name="Takaki Y."/>
            <person name="Yoshida Y."/>
            <person name="Baba S."/>
            <person name="Kobayashi G."/>
            <person name="Nagasaki K."/>
            <person name="Hano T."/>
            <person name="Tomaru Y."/>
        </authorList>
    </citation>
    <scope>NUCLEOTIDE SEQUENCE [LARGE SCALE GENOMIC DNA]</scope>
    <source>
        <strain evidence="5 6">NIES-3715</strain>
    </source>
</reference>
<evidence type="ECO:0000256" key="2">
    <source>
        <dbReference type="ARBA" id="ARBA00023242"/>
    </source>
</evidence>
<evidence type="ECO:0000256" key="1">
    <source>
        <dbReference type="ARBA" id="ARBA00004123"/>
    </source>
</evidence>
<dbReference type="InterPro" id="IPR033471">
    <property type="entry name" value="DIRP"/>
</dbReference>
<dbReference type="GO" id="GO:0006357">
    <property type="term" value="P:regulation of transcription by RNA polymerase II"/>
    <property type="evidence" value="ECO:0007669"/>
    <property type="project" value="TreeGrafter"/>
</dbReference>
<dbReference type="EMBL" id="BLLK01000023">
    <property type="protein sequence ID" value="GFH47332.1"/>
    <property type="molecule type" value="Genomic_DNA"/>
</dbReference>
<name>A0AAD3CJS4_9STRA</name>
<evidence type="ECO:0000256" key="3">
    <source>
        <dbReference type="SAM" id="MobiDB-lite"/>
    </source>
</evidence>
<dbReference type="Pfam" id="PF06584">
    <property type="entry name" value="DIRP"/>
    <property type="match status" value="1"/>
</dbReference>
<feature type="compositionally biased region" description="Acidic residues" evidence="3">
    <location>
        <begin position="103"/>
        <end position="130"/>
    </location>
</feature>